<keyword evidence="4" id="KW-1185">Reference proteome</keyword>
<keyword evidence="1" id="KW-0472">Membrane</keyword>
<dbReference type="PANTHER" id="PTHR32060:SF30">
    <property type="entry name" value="CARBOXY-TERMINAL PROCESSING PROTEASE CTPA"/>
    <property type="match status" value="1"/>
</dbReference>
<gene>
    <name evidence="3" type="ORF">QOZ92_000886</name>
</gene>
<comment type="caution">
    <text evidence="3">The sequence shown here is derived from an EMBL/GenBank/DDBJ whole genome shotgun (WGS) entry which is preliminary data.</text>
</comment>
<keyword evidence="1" id="KW-1133">Transmembrane helix</keyword>
<sequence length="443" mass="50755">MKRRYKFLGGVLVGLGIVLICGGIYLFNNSLITIYHPKAYESSGNMRLDKKLSSKEAKEDIDQIINTIEDTHPIFLEKVPESYNKAKYELLKKQSEETSVGQLQIELNRYLASIQDGHTHTFWNEGKWLDVNWKYINNKLILLDKDNNITNKEVIMINDKKIDQIIKFIKDIFPSENYMASEKNSFIYSKSSLILENLGIDTSHKVSAIIRDIDKNKEEVMSLGYTNDQEKKFNNYEISSEKIDKNTIYIKLGICEENEQLDKVVKELKKSMKDSVKNVIIDVRDNPGGNSNACSKLLDAINIVPGNFGATIRFSKLAQERFGYAKSHGYVIYDRRNEVVKNEDINLYVLTNENTFSSAQWLATWIQDGKLGIIVGQGSSNMPSSFGDVITFQLNNSKIECQVSYKKWLRPDVSKDSERTLEPDVKVEYNKDSLEKTLELINS</sequence>
<dbReference type="Proteomes" id="UP001232584">
    <property type="component" value="Unassembled WGS sequence"/>
</dbReference>
<evidence type="ECO:0000256" key="1">
    <source>
        <dbReference type="SAM" id="Phobius"/>
    </source>
</evidence>
<dbReference type="InterPro" id="IPR005151">
    <property type="entry name" value="Tail-specific_protease"/>
</dbReference>
<feature type="domain" description="Tail specific protease" evidence="2">
    <location>
        <begin position="216"/>
        <end position="428"/>
    </location>
</feature>
<evidence type="ECO:0000259" key="2">
    <source>
        <dbReference type="SMART" id="SM00245"/>
    </source>
</evidence>
<name>A0ABU0MYU5_9FIRM</name>
<dbReference type="Gene3D" id="3.90.226.10">
    <property type="entry name" value="2-enoyl-CoA Hydratase, Chain A, domain 1"/>
    <property type="match status" value="1"/>
</dbReference>
<proteinExistence type="predicted"/>
<dbReference type="Pfam" id="PF03572">
    <property type="entry name" value="Peptidase_S41"/>
    <property type="match status" value="1"/>
</dbReference>
<accession>A0ABU0MYU5</accession>
<dbReference type="RefSeq" id="WP_307503672.1">
    <property type="nucleotide sequence ID" value="NZ_BAAACE010000028.1"/>
</dbReference>
<keyword evidence="1" id="KW-0812">Transmembrane</keyword>
<evidence type="ECO:0000313" key="4">
    <source>
        <dbReference type="Proteomes" id="UP001232584"/>
    </source>
</evidence>
<organism evidence="3 4">
    <name type="scientific">Paraclostridium ghonii</name>
    <dbReference type="NCBI Taxonomy" id="29358"/>
    <lineage>
        <taxon>Bacteria</taxon>
        <taxon>Bacillati</taxon>
        <taxon>Bacillota</taxon>
        <taxon>Clostridia</taxon>
        <taxon>Peptostreptococcales</taxon>
        <taxon>Peptostreptococcaceae</taxon>
        <taxon>Paraclostridium</taxon>
    </lineage>
</organism>
<dbReference type="SUPFAM" id="SSF52096">
    <property type="entry name" value="ClpP/crotonase"/>
    <property type="match status" value="1"/>
</dbReference>
<dbReference type="SMART" id="SM00245">
    <property type="entry name" value="TSPc"/>
    <property type="match status" value="1"/>
</dbReference>
<evidence type="ECO:0000313" key="3">
    <source>
        <dbReference type="EMBL" id="MDQ0555773.1"/>
    </source>
</evidence>
<dbReference type="PANTHER" id="PTHR32060">
    <property type="entry name" value="TAIL-SPECIFIC PROTEASE"/>
    <property type="match status" value="1"/>
</dbReference>
<reference evidence="3 4" key="1">
    <citation type="submission" date="2023-07" db="EMBL/GenBank/DDBJ databases">
        <title>Genomic Encyclopedia of Type Strains, Phase IV (KMG-IV): sequencing the most valuable type-strain genomes for metagenomic binning, comparative biology and taxonomic classification.</title>
        <authorList>
            <person name="Goeker M."/>
        </authorList>
    </citation>
    <scope>NUCLEOTIDE SEQUENCE [LARGE SCALE GENOMIC DNA]</scope>
    <source>
        <strain evidence="3 4">DSM 15049</strain>
    </source>
</reference>
<dbReference type="InterPro" id="IPR029045">
    <property type="entry name" value="ClpP/crotonase-like_dom_sf"/>
</dbReference>
<dbReference type="EMBL" id="JAUSWG010000003">
    <property type="protein sequence ID" value="MDQ0555773.1"/>
    <property type="molecule type" value="Genomic_DNA"/>
</dbReference>
<protein>
    <recommendedName>
        <fullName evidence="2">Tail specific protease domain-containing protein</fullName>
    </recommendedName>
</protein>
<feature type="transmembrane region" description="Helical" evidence="1">
    <location>
        <begin position="7"/>
        <end position="27"/>
    </location>
</feature>